<dbReference type="AlphaFoldDB" id="A0A067MD53"/>
<dbReference type="HOGENOM" id="CLU_1315221_0_0_1"/>
<feature type="transmembrane region" description="Helical" evidence="2">
    <location>
        <begin position="186"/>
        <end position="208"/>
    </location>
</feature>
<gene>
    <name evidence="3" type="ORF">BOTBODRAFT_178703</name>
</gene>
<reference evidence="4" key="1">
    <citation type="journal article" date="2014" name="Proc. Natl. Acad. Sci. U.S.A.">
        <title>Extensive sampling of basidiomycete genomes demonstrates inadequacy of the white-rot/brown-rot paradigm for wood decay fungi.</title>
        <authorList>
            <person name="Riley R."/>
            <person name="Salamov A.A."/>
            <person name="Brown D.W."/>
            <person name="Nagy L.G."/>
            <person name="Floudas D."/>
            <person name="Held B.W."/>
            <person name="Levasseur A."/>
            <person name="Lombard V."/>
            <person name="Morin E."/>
            <person name="Otillar R."/>
            <person name="Lindquist E.A."/>
            <person name="Sun H."/>
            <person name="LaButti K.M."/>
            <person name="Schmutz J."/>
            <person name="Jabbour D."/>
            <person name="Luo H."/>
            <person name="Baker S.E."/>
            <person name="Pisabarro A.G."/>
            <person name="Walton J.D."/>
            <person name="Blanchette R.A."/>
            <person name="Henrissat B."/>
            <person name="Martin F."/>
            <person name="Cullen D."/>
            <person name="Hibbett D.S."/>
            <person name="Grigoriev I.V."/>
        </authorList>
    </citation>
    <scope>NUCLEOTIDE SEQUENCE [LARGE SCALE GENOMIC DNA]</scope>
    <source>
        <strain evidence="4">FD-172 SS1</strain>
    </source>
</reference>
<feature type="compositionally biased region" description="Basic and acidic residues" evidence="1">
    <location>
        <begin position="33"/>
        <end position="55"/>
    </location>
</feature>
<evidence type="ECO:0000256" key="2">
    <source>
        <dbReference type="SAM" id="Phobius"/>
    </source>
</evidence>
<keyword evidence="2" id="KW-0472">Membrane</keyword>
<feature type="region of interest" description="Disordered" evidence="1">
    <location>
        <begin position="160"/>
        <end position="179"/>
    </location>
</feature>
<evidence type="ECO:0000256" key="1">
    <source>
        <dbReference type="SAM" id="MobiDB-lite"/>
    </source>
</evidence>
<feature type="region of interest" description="Disordered" evidence="1">
    <location>
        <begin position="33"/>
        <end position="77"/>
    </location>
</feature>
<sequence length="209" mass="22566">MQGPPSIAHITVDQVTPVVEPEALSKVDHVEEAISETQEAHNPREVVSEVPETHPQEIAPEPSAAHHPVHGEVSDPINEGTATARAALTLDDDQGKPSRSHFNSFRIPFCVASLIYARLLCRPTASILTRTAHLGEPEEPNSVMPSPRRASAPILATHLEGPEELNLAPSPPPRREPKSILSPSSLVSLVLVSLSWYTGVALFTSVLYK</sequence>
<name>A0A067MD53_BOTB1</name>
<keyword evidence="2" id="KW-0812">Transmembrane</keyword>
<evidence type="ECO:0000313" key="3">
    <source>
        <dbReference type="EMBL" id="KDQ09792.1"/>
    </source>
</evidence>
<keyword evidence="2" id="KW-1133">Transmembrane helix</keyword>
<dbReference type="InParanoid" id="A0A067MD53"/>
<keyword evidence="4" id="KW-1185">Reference proteome</keyword>
<proteinExistence type="predicted"/>
<dbReference type="EMBL" id="KL198074">
    <property type="protein sequence ID" value="KDQ09792.1"/>
    <property type="molecule type" value="Genomic_DNA"/>
</dbReference>
<evidence type="ECO:0000313" key="4">
    <source>
        <dbReference type="Proteomes" id="UP000027195"/>
    </source>
</evidence>
<organism evidence="3 4">
    <name type="scientific">Botryobasidium botryosum (strain FD-172 SS1)</name>
    <dbReference type="NCBI Taxonomy" id="930990"/>
    <lineage>
        <taxon>Eukaryota</taxon>
        <taxon>Fungi</taxon>
        <taxon>Dikarya</taxon>
        <taxon>Basidiomycota</taxon>
        <taxon>Agaricomycotina</taxon>
        <taxon>Agaricomycetes</taxon>
        <taxon>Cantharellales</taxon>
        <taxon>Botryobasidiaceae</taxon>
        <taxon>Botryobasidium</taxon>
    </lineage>
</organism>
<accession>A0A067MD53</accession>
<protein>
    <submittedName>
        <fullName evidence="3">Uncharacterized protein</fullName>
    </submittedName>
</protein>
<dbReference type="Proteomes" id="UP000027195">
    <property type="component" value="Unassembled WGS sequence"/>
</dbReference>